<evidence type="ECO:0000256" key="2">
    <source>
        <dbReference type="ARBA" id="ARBA00004906"/>
    </source>
</evidence>
<dbReference type="SMART" id="SM00249">
    <property type="entry name" value="PHD"/>
    <property type="match status" value="1"/>
</dbReference>
<dbReference type="GO" id="GO:0005634">
    <property type="term" value="C:nucleus"/>
    <property type="evidence" value="ECO:0007669"/>
    <property type="project" value="UniProtKB-SubCell"/>
</dbReference>
<evidence type="ECO:0000256" key="8">
    <source>
        <dbReference type="ARBA" id="ARBA00022833"/>
    </source>
</evidence>
<evidence type="ECO:0000256" key="1">
    <source>
        <dbReference type="ARBA" id="ARBA00000900"/>
    </source>
</evidence>
<accession>A0A2G5DER5</accession>
<dbReference type="UniPathway" id="UPA00143"/>
<dbReference type="GO" id="GO:0008270">
    <property type="term" value="F:zinc ion binding"/>
    <property type="evidence" value="ECO:0007669"/>
    <property type="project" value="UniProtKB-KW"/>
</dbReference>
<dbReference type="InterPro" id="IPR001965">
    <property type="entry name" value="Znf_PHD"/>
</dbReference>
<keyword evidence="8" id="KW-0862">Zinc</keyword>
<name>A0A2G5DER5_AQUCA</name>
<keyword evidence="18" id="KW-1185">Reference proteome</keyword>
<dbReference type="EC" id="2.3.2.27" evidence="3"/>
<evidence type="ECO:0000259" key="16">
    <source>
        <dbReference type="PROSITE" id="PS51015"/>
    </source>
</evidence>
<dbReference type="InterPro" id="IPR045134">
    <property type="entry name" value="UHRF1/2-like"/>
</dbReference>
<dbReference type="InterPro" id="IPR015947">
    <property type="entry name" value="PUA-like_sf"/>
</dbReference>
<dbReference type="InterPro" id="IPR017907">
    <property type="entry name" value="Znf_RING_CS"/>
</dbReference>
<dbReference type="Pfam" id="PF02182">
    <property type="entry name" value="SAD_SRA"/>
    <property type="match status" value="1"/>
</dbReference>
<keyword evidence="4" id="KW-0808">Transferase</keyword>
<dbReference type="STRING" id="218851.A0A2G5DER5"/>
<dbReference type="Pfam" id="PF13445">
    <property type="entry name" value="zf-RING_UBOX"/>
    <property type="match status" value="1"/>
</dbReference>
<dbReference type="InParanoid" id="A0A2G5DER5"/>
<dbReference type="GO" id="GO:0061630">
    <property type="term" value="F:ubiquitin protein ligase activity"/>
    <property type="evidence" value="ECO:0007669"/>
    <property type="project" value="UniProtKB-EC"/>
</dbReference>
<feature type="domain" description="YDG" evidence="16">
    <location>
        <begin position="269"/>
        <end position="418"/>
    </location>
</feature>
<dbReference type="InterPro" id="IPR003105">
    <property type="entry name" value="SRA_YDG"/>
</dbReference>
<dbReference type="PROSITE" id="PS50089">
    <property type="entry name" value="ZF_RING_2"/>
    <property type="match status" value="2"/>
</dbReference>
<comment type="catalytic activity">
    <reaction evidence="1">
        <text>S-ubiquitinyl-[E2 ubiquitin-conjugating enzyme]-L-cysteine + [acceptor protein]-L-lysine = [E2 ubiquitin-conjugating enzyme]-L-cysteine + N(6)-ubiquitinyl-[acceptor protein]-L-lysine.</text>
        <dbReference type="EC" id="2.3.2.27"/>
    </reaction>
</comment>
<gene>
    <name evidence="17" type="ORF">AQUCO_02100094v1</name>
</gene>
<dbReference type="PANTHER" id="PTHR14140">
    <property type="entry name" value="E3 UBIQUITIN-PROTEIN LIGASE UHRF-RELATED"/>
    <property type="match status" value="1"/>
</dbReference>
<dbReference type="SUPFAM" id="SSF57850">
    <property type="entry name" value="RING/U-box"/>
    <property type="match status" value="2"/>
</dbReference>
<keyword evidence="11 13" id="KW-0539">Nucleus</keyword>
<dbReference type="InterPro" id="IPR011011">
    <property type="entry name" value="Znf_FYVE_PHD"/>
</dbReference>
<dbReference type="PROSITE" id="PS51015">
    <property type="entry name" value="YDG"/>
    <property type="match status" value="1"/>
</dbReference>
<dbReference type="Gene3D" id="2.30.280.10">
    <property type="entry name" value="SRA-YDG"/>
    <property type="match status" value="1"/>
</dbReference>
<protein>
    <recommendedName>
        <fullName evidence="3">RING-type E3 ubiquitin transferase</fullName>
        <ecNumber evidence="3">2.3.2.27</ecNumber>
    </recommendedName>
</protein>
<dbReference type="PANTHER" id="PTHR14140:SF46">
    <property type="entry name" value="E3 UBIQUITIN-PROTEIN LIGASE ORTHRUS 1-RELATED"/>
    <property type="match status" value="1"/>
</dbReference>
<dbReference type="Gene3D" id="3.30.40.10">
    <property type="entry name" value="Zinc/RING finger domain, C3HC4 (zinc finger)"/>
    <property type="match status" value="3"/>
</dbReference>
<evidence type="ECO:0000256" key="10">
    <source>
        <dbReference type="ARBA" id="ARBA00023125"/>
    </source>
</evidence>
<dbReference type="InterPro" id="IPR013083">
    <property type="entry name" value="Znf_RING/FYVE/PHD"/>
</dbReference>
<evidence type="ECO:0000313" key="17">
    <source>
        <dbReference type="EMBL" id="PIA42018.1"/>
    </source>
</evidence>
<dbReference type="InterPro" id="IPR001841">
    <property type="entry name" value="Znf_RING"/>
</dbReference>
<dbReference type="SUPFAM" id="SSF57903">
    <property type="entry name" value="FYVE/PHD zinc finger"/>
    <property type="match status" value="1"/>
</dbReference>
<dbReference type="PROSITE" id="PS01359">
    <property type="entry name" value="ZF_PHD_1"/>
    <property type="match status" value="1"/>
</dbReference>
<keyword evidence="5" id="KW-0479">Metal-binding</keyword>
<feature type="domain" description="RING-type" evidence="15">
    <location>
        <begin position="502"/>
        <end position="560"/>
    </location>
</feature>
<reference evidence="17 18" key="1">
    <citation type="submission" date="2017-09" db="EMBL/GenBank/DDBJ databases">
        <title>WGS assembly of Aquilegia coerulea Goldsmith.</title>
        <authorList>
            <person name="Hodges S."/>
            <person name="Kramer E."/>
            <person name="Nordborg M."/>
            <person name="Tomkins J."/>
            <person name="Borevitz J."/>
            <person name="Derieg N."/>
            <person name="Yan J."/>
            <person name="Mihaltcheva S."/>
            <person name="Hayes R.D."/>
            <person name="Rokhsar D."/>
        </authorList>
    </citation>
    <scope>NUCLEOTIDE SEQUENCE [LARGE SCALE GENOMIC DNA]</scope>
    <source>
        <strain evidence="18">cv. Goldsmith</strain>
    </source>
</reference>
<evidence type="ECO:0000256" key="12">
    <source>
        <dbReference type="PROSITE-ProRule" id="PRU00175"/>
    </source>
</evidence>
<sequence>MAEVSNLPCDGEGFCMLCKTKPPQEETLTCNTCITPWHIACLSSPPATLAHSIEWDCPDCSSIYAVGETSTTNIVSVGQSDGSDNLIAAIRAIEADKSLTEQEKDKKRQLLMTKGKRVADLDDHEDEDEDEHKKKKTKRVGKDITDCLDKDLYCVFCMNLPKRPVTTPCGHNFCLKCFQKWNTSKNNLTCAKCRCSIPESMARQPHINATAAVTIRMAKKSKLISSEAQRADEAFTTERAKRTSKCSGKIVVTVPPHHFGPILAENDPVRKQGVLVGEVWKDRMECRKWGAHLPHVAGIAGQSNYGAQSVALSGDYQDDDDHGEWFLYTGSGGRDRSGNKCRNKDQSSDQKFEKMNKALRVSCMKGYPVRVVRSHMKKGSVNPPDKGVRYDGIYRIEKCWRKIGEQAKYKVCRYLFVRCDNEPAPWKNDVHGDRPRSLPVIEELEAATDVTERKEDPSWDYDEEESCWKWKRPPPLSKRAPKARKNAKNLSPRERLLEGLSCTMCRNVMNIPVTAGCGHSFCKSCLEGAFSGQTFVRERICADGKNLRSQKKVMKCPNRKCFIDISESVKNPQVNHGLMGTIVSLQRKTEDEINEDTSGVESCQDSN</sequence>
<dbReference type="FunFam" id="2.30.280.10:FF:000002">
    <property type="entry name" value="E3 ubiquitin-protein ligase ORTHRUS 2"/>
    <property type="match status" value="1"/>
</dbReference>
<dbReference type="InterPro" id="IPR036987">
    <property type="entry name" value="SRA-YDG_sf"/>
</dbReference>
<dbReference type="SUPFAM" id="SSF88697">
    <property type="entry name" value="PUA domain-like"/>
    <property type="match status" value="1"/>
</dbReference>
<evidence type="ECO:0000256" key="3">
    <source>
        <dbReference type="ARBA" id="ARBA00012483"/>
    </source>
</evidence>
<feature type="domain" description="RING-type" evidence="15">
    <location>
        <begin position="154"/>
        <end position="194"/>
    </location>
</feature>
<evidence type="ECO:0000256" key="7">
    <source>
        <dbReference type="ARBA" id="ARBA00022786"/>
    </source>
</evidence>
<evidence type="ECO:0000259" key="15">
    <source>
        <dbReference type="PROSITE" id="PS50089"/>
    </source>
</evidence>
<dbReference type="PROSITE" id="PS00518">
    <property type="entry name" value="ZF_RING_1"/>
    <property type="match status" value="1"/>
</dbReference>
<dbReference type="SMART" id="SM00466">
    <property type="entry name" value="SRA"/>
    <property type="match status" value="1"/>
</dbReference>
<dbReference type="GO" id="GO:0044027">
    <property type="term" value="P:negative regulation of gene expression via chromosomal CpG island methylation"/>
    <property type="evidence" value="ECO:0007669"/>
    <property type="project" value="TreeGrafter"/>
</dbReference>
<dbReference type="Proteomes" id="UP000230069">
    <property type="component" value="Unassembled WGS sequence"/>
</dbReference>
<dbReference type="GO" id="GO:0003677">
    <property type="term" value="F:DNA binding"/>
    <property type="evidence" value="ECO:0007669"/>
    <property type="project" value="UniProtKB-KW"/>
</dbReference>
<evidence type="ECO:0000256" key="13">
    <source>
        <dbReference type="PROSITE-ProRule" id="PRU00358"/>
    </source>
</evidence>
<dbReference type="SMART" id="SM00184">
    <property type="entry name" value="RING"/>
    <property type="match status" value="3"/>
</dbReference>
<comment type="pathway">
    <text evidence="2">Protein modification; protein ubiquitination.</text>
</comment>
<dbReference type="OrthoDB" id="2270193at2759"/>
<evidence type="ECO:0000256" key="9">
    <source>
        <dbReference type="ARBA" id="ARBA00022853"/>
    </source>
</evidence>
<feature type="domain" description="PHD-type" evidence="14">
    <location>
        <begin position="12"/>
        <end position="63"/>
    </location>
</feature>
<evidence type="ECO:0000256" key="6">
    <source>
        <dbReference type="ARBA" id="ARBA00022771"/>
    </source>
</evidence>
<dbReference type="InterPro" id="IPR027370">
    <property type="entry name" value="Znf-RING_euk"/>
</dbReference>
<comment type="subcellular location">
    <subcellularLocation>
        <location evidence="13">Nucleus</location>
    </subcellularLocation>
</comment>
<evidence type="ECO:0000256" key="11">
    <source>
        <dbReference type="ARBA" id="ARBA00023242"/>
    </source>
</evidence>
<evidence type="ECO:0000256" key="5">
    <source>
        <dbReference type="ARBA" id="ARBA00022723"/>
    </source>
</evidence>
<evidence type="ECO:0000313" key="18">
    <source>
        <dbReference type="Proteomes" id="UP000230069"/>
    </source>
</evidence>
<organism evidence="17 18">
    <name type="scientific">Aquilegia coerulea</name>
    <name type="common">Rocky mountain columbine</name>
    <dbReference type="NCBI Taxonomy" id="218851"/>
    <lineage>
        <taxon>Eukaryota</taxon>
        <taxon>Viridiplantae</taxon>
        <taxon>Streptophyta</taxon>
        <taxon>Embryophyta</taxon>
        <taxon>Tracheophyta</taxon>
        <taxon>Spermatophyta</taxon>
        <taxon>Magnoliopsida</taxon>
        <taxon>Ranunculales</taxon>
        <taxon>Ranunculaceae</taxon>
        <taxon>Thalictroideae</taxon>
        <taxon>Aquilegia</taxon>
    </lineage>
</organism>
<evidence type="ECO:0000256" key="4">
    <source>
        <dbReference type="ARBA" id="ARBA00022679"/>
    </source>
</evidence>
<dbReference type="InterPro" id="IPR019787">
    <property type="entry name" value="Znf_PHD-finger"/>
</dbReference>
<dbReference type="Pfam" id="PF15227">
    <property type="entry name" value="zf-C3HC4_4"/>
    <property type="match status" value="1"/>
</dbReference>
<dbReference type="PROSITE" id="PS50016">
    <property type="entry name" value="ZF_PHD_2"/>
    <property type="match status" value="1"/>
</dbReference>
<keyword evidence="6 12" id="KW-0863">Zinc-finger</keyword>
<dbReference type="EMBL" id="KZ305038">
    <property type="protein sequence ID" value="PIA42018.1"/>
    <property type="molecule type" value="Genomic_DNA"/>
</dbReference>
<dbReference type="AlphaFoldDB" id="A0A2G5DER5"/>
<keyword evidence="10" id="KW-0238">DNA-binding</keyword>
<proteinExistence type="predicted"/>
<evidence type="ECO:0000259" key="14">
    <source>
        <dbReference type="PROSITE" id="PS50016"/>
    </source>
</evidence>
<keyword evidence="9" id="KW-0156">Chromatin regulator</keyword>
<dbReference type="GO" id="GO:0016567">
    <property type="term" value="P:protein ubiquitination"/>
    <property type="evidence" value="ECO:0007669"/>
    <property type="project" value="UniProtKB-UniPathway"/>
</dbReference>
<dbReference type="InterPro" id="IPR019786">
    <property type="entry name" value="Zinc_finger_PHD-type_CS"/>
</dbReference>
<keyword evidence="7" id="KW-0833">Ubl conjugation pathway</keyword>